<dbReference type="EMBL" id="BLXT01000992">
    <property type="protein sequence ID" value="GFN82512.1"/>
    <property type="molecule type" value="Genomic_DNA"/>
</dbReference>
<name>A0AAV3YJH4_9GAST</name>
<dbReference type="AlphaFoldDB" id="A0AAV3YJH4"/>
<gene>
    <name evidence="1" type="ORF">PoB_000901800</name>
</gene>
<accession>A0AAV3YJH4</accession>
<comment type="caution">
    <text evidence="1">The sequence shown here is derived from an EMBL/GenBank/DDBJ whole genome shotgun (WGS) entry which is preliminary data.</text>
</comment>
<evidence type="ECO:0000313" key="1">
    <source>
        <dbReference type="EMBL" id="GFN82512.1"/>
    </source>
</evidence>
<proteinExistence type="predicted"/>
<sequence>MLKFRAIFNIFSLESSVTKTFTLSPCVCFFDVVTLRLTITSAFWPPQVLWNVRCQNFHFTSVPGMGGLVTGGHLAALGPVSRVDKVLLYSADAVIIDNNGSTFSCGDNYVGDDDVVVVVFVVAVDANDDDDDNEEFIFFL</sequence>
<keyword evidence="2" id="KW-1185">Reference proteome</keyword>
<reference evidence="1 2" key="1">
    <citation type="journal article" date="2021" name="Elife">
        <title>Chloroplast acquisition without the gene transfer in kleptoplastic sea slugs, Plakobranchus ocellatus.</title>
        <authorList>
            <person name="Maeda T."/>
            <person name="Takahashi S."/>
            <person name="Yoshida T."/>
            <person name="Shimamura S."/>
            <person name="Takaki Y."/>
            <person name="Nagai Y."/>
            <person name="Toyoda A."/>
            <person name="Suzuki Y."/>
            <person name="Arimoto A."/>
            <person name="Ishii H."/>
            <person name="Satoh N."/>
            <person name="Nishiyama T."/>
            <person name="Hasebe M."/>
            <person name="Maruyama T."/>
            <person name="Minagawa J."/>
            <person name="Obokata J."/>
            <person name="Shigenobu S."/>
        </authorList>
    </citation>
    <scope>NUCLEOTIDE SEQUENCE [LARGE SCALE GENOMIC DNA]</scope>
</reference>
<evidence type="ECO:0000313" key="2">
    <source>
        <dbReference type="Proteomes" id="UP000735302"/>
    </source>
</evidence>
<protein>
    <submittedName>
        <fullName evidence="1">Uncharacterized protein</fullName>
    </submittedName>
</protein>
<organism evidence="1 2">
    <name type="scientific">Plakobranchus ocellatus</name>
    <dbReference type="NCBI Taxonomy" id="259542"/>
    <lineage>
        <taxon>Eukaryota</taxon>
        <taxon>Metazoa</taxon>
        <taxon>Spiralia</taxon>
        <taxon>Lophotrochozoa</taxon>
        <taxon>Mollusca</taxon>
        <taxon>Gastropoda</taxon>
        <taxon>Heterobranchia</taxon>
        <taxon>Euthyneura</taxon>
        <taxon>Panpulmonata</taxon>
        <taxon>Sacoglossa</taxon>
        <taxon>Placobranchoidea</taxon>
        <taxon>Plakobranchidae</taxon>
        <taxon>Plakobranchus</taxon>
    </lineage>
</organism>
<dbReference type="Proteomes" id="UP000735302">
    <property type="component" value="Unassembled WGS sequence"/>
</dbReference>